<dbReference type="PROSITE" id="PS50914">
    <property type="entry name" value="BON"/>
    <property type="match status" value="3"/>
</dbReference>
<dbReference type="InterPro" id="IPR014004">
    <property type="entry name" value="Transpt-assoc_nodulatn_dom_bac"/>
</dbReference>
<gene>
    <name evidence="2" type="ORF">HYN59_15265</name>
</gene>
<dbReference type="KEGG" id="falb:HYN59_15265"/>
<dbReference type="PANTHER" id="PTHR34606">
    <property type="entry name" value="BON DOMAIN-CONTAINING PROTEIN"/>
    <property type="match status" value="1"/>
</dbReference>
<proteinExistence type="predicted"/>
<dbReference type="GO" id="GO:0008483">
    <property type="term" value="F:transaminase activity"/>
    <property type="evidence" value="ECO:0007669"/>
    <property type="project" value="UniProtKB-KW"/>
</dbReference>
<reference evidence="2 3" key="1">
    <citation type="submission" date="2018-04" db="EMBL/GenBank/DDBJ databases">
        <title>Genome sequencing of Flavobacterium sp. HYN0059.</title>
        <authorList>
            <person name="Yi H."/>
            <person name="Baek C."/>
        </authorList>
    </citation>
    <scope>NUCLEOTIDE SEQUENCE [LARGE SCALE GENOMIC DNA]</scope>
    <source>
        <strain evidence="2 3">HYN0059</strain>
    </source>
</reference>
<dbReference type="OrthoDB" id="870892at2"/>
<dbReference type="Gene3D" id="3.30.1340.30">
    <property type="match status" value="3"/>
</dbReference>
<evidence type="ECO:0000313" key="3">
    <source>
        <dbReference type="Proteomes" id="UP000244929"/>
    </source>
</evidence>
<feature type="domain" description="BON" evidence="1">
    <location>
        <begin position="149"/>
        <end position="217"/>
    </location>
</feature>
<dbReference type="SMART" id="SM00749">
    <property type="entry name" value="BON"/>
    <property type="match status" value="2"/>
</dbReference>
<dbReference type="AlphaFoldDB" id="A0A2S1R169"/>
<keyword evidence="2" id="KW-0808">Transferase</keyword>
<accession>A0A2S1R169</accession>
<keyword evidence="3" id="KW-1185">Reference proteome</keyword>
<protein>
    <submittedName>
        <fullName evidence="2">Ornithine aminotransferase</fullName>
    </submittedName>
</protein>
<dbReference type="EMBL" id="CP029186">
    <property type="protein sequence ID" value="AWH86384.1"/>
    <property type="molecule type" value="Genomic_DNA"/>
</dbReference>
<dbReference type="RefSeq" id="WP_108779107.1">
    <property type="nucleotide sequence ID" value="NZ_CP029186.1"/>
</dbReference>
<evidence type="ECO:0000313" key="2">
    <source>
        <dbReference type="EMBL" id="AWH86384.1"/>
    </source>
</evidence>
<keyword evidence="2" id="KW-0032">Aminotransferase</keyword>
<feature type="domain" description="BON" evidence="1">
    <location>
        <begin position="78"/>
        <end position="146"/>
    </location>
</feature>
<dbReference type="PANTHER" id="PTHR34606:SF15">
    <property type="entry name" value="BON DOMAIN-CONTAINING PROTEIN"/>
    <property type="match status" value="1"/>
</dbReference>
<dbReference type="InterPro" id="IPR051686">
    <property type="entry name" value="Lipoprotein_DolP"/>
</dbReference>
<evidence type="ECO:0000259" key="1">
    <source>
        <dbReference type="PROSITE" id="PS50914"/>
    </source>
</evidence>
<organism evidence="2 3">
    <name type="scientific">Flavobacterium album</name>
    <dbReference type="NCBI Taxonomy" id="2175091"/>
    <lineage>
        <taxon>Bacteria</taxon>
        <taxon>Pseudomonadati</taxon>
        <taxon>Bacteroidota</taxon>
        <taxon>Flavobacteriia</taxon>
        <taxon>Flavobacteriales</taxon>
        <taxon>Flavobacteriaceae</taxon>
        <taxon>Flavobacterium</taxon>
    </lineage>
</organism>
<dbReference type="Proteomes" id="UP000244929">
    <property type="component" value="Chromosome"/>
</dbReference>
<feature type="domain" description="BON" evidence="1">
    <location>
        <begin position="3"/>
        <end position="71"/>
    </location>
</feature>
<sequence length="223" mass="24577">MKTNEELQYDVQLALGYEPLLHAAEIGVSVSDGIVTLSGIVDSLAKKTEAEHAAKSVAGVRAVVDEVSVHIGKRDFADDIDIARDAVRMLQGSLIIPQDALTVTVEDGWLTLEGTLHWNYQREHACHLVKDLPGVRGVTNEIRLGKELAEKVDSDQVVRAMRRHWSIDADEIEVEVHGTAVELKGTVCSLYQKEEAEKLAYKTPGVTKVINNLVVNLEQPYLC</sequence>
<dbReference type="InterPro" id="IPR007055">
    <property type="entry name" value="BON_dom"/>
</dbReference>
<dbReference type="Pfam" id="PF04972">
    <property type="entry name" value="BON"/>
    <property type="match status" value="3"/>
</dbReference>
<name>A0A2S1R169_9FLAO</name>